<dbReference type="PROSITE" id="PS00760">
    <property type="entry name" value="SPASE_I_2"/>
    <property type="match status" value="1"/>
</dbReference>
<comment type="similarity">
    <text evidence="2 9">Belongs to the peptidase S26 family.</text>
</comment>
<evidence type="ECO:0000313" key="13">
    <source>
        <dbReference type="Proteomes" id="UP000461162"/>
    </source>
</evidence>
<dbReference type="GO" id="GO:0016020">
    <property type="term" value="C:membrane"/>
    <property type="evidence" value="ECO:0007669"/>
    <property type="project" value="UniProtKB-SubCell"/>
</dbReference>
<dbReference type="Gene3D" id="2.10.109.10">
    <property type="entry name" value="Umud Fragment, subunit A"/>
    <property type="match status" value="1"/>
</dbReference>
<dbReference type="InterPro" id="IPR019533">
    <property type="entry name" value="Peptidase_S26"/>
</dbReference>
<dbReference type="PANTHER" id="PTHR43390">
    <property type="entry name" value="SIGNAL PEPTIDASE I"/>
    <property type="match status" value="1"/>
</dbReference>
<feature type="region of interest" description="Disordered" evidence="10">
    <location>
        <begin position="1"/>
        <end position="28"/>
    </location>
</feature>
<dbReference type="PANTHER" id="PTHR43390:SF1">
    <property type="entry name" value="CHLOROPLAST PROCESSING PEPTIDASE"/>
    <property type="match status" value="1"/>
</dbReference>
<keyword evidence="8" id="KW-0472">Membrane</keyword>
<sequence length="296" mass="32629">MSHDSAPCNSDPQTVRPTPAEDGSGNSLPRRRPWLAALLSLIATGVGQLYNGQWRKGLAFFVAEVAMGAALLRSMGTFAGLATAMAGLIALNLLAATEAYRSARRGGLPLTRLNRWWIYVLAVLASSTVGVAGERLVKSRFYQNFQVPSGSMEPTLLVGDRFMSVRLAPDAPLRRSDVVVFIEETSGQHFVKRVVALPGETVHIAERQVFVDDRALNEPYTRHVGRSMLPGRDRFGPLHLGPDQYFLLGDNRERSHDSRWLGPIPRDRIVTRALYIYLPGAPGDRGWTARLGESIR</sequence>
<feature type="compositionally biased region" description="Polar residues" evidence="10">
    <location>
        <begin position="7"/>
        <end position="16"/>
    </location>
</feature>
<dbReference type="PROSITE" id="PS00501">
    <property type="entry name" value="SPASE_I_1"/>
    <property type="match status" value="1"/>
</dbReference>
<proteinExistence type="inferred from homology"/>
<dbReference type="AlphaFoldDB" id="A0A7K1KJS6"/>
<dbReference type="CDD" id="cd06530">
    <property type="entry name" value="S26_SPase_I"/>
    <property type="match status" value="1"/>
</dbReference>
<dbReference type="Proteomes" id="UP000461162">
    <property type="component" value="Unassembled WGS sequence"/>
</dbReference>
<dbReference type="NCBIfam" id="TIGR02227">
    <property type="entry name" value="sigpep_I_bact"/>
    <property type="match status" value="1"/>
</dbReference>
<keyword evidence="6 8" id="KW-0378">Hydrolase</keyword>
<evidence type="ECO:0000256" key="5">
    <source>
        <dbReference type="ARBA" id="ARBA00022670"/>
    </source>
</evidence>
<feature type="domain" description="Peptidase S26" evidence="11">
    <location>
        <begin position="135"/>
        <end position="277"/>
    </location>
</feature>
<feature type="transmembrane region" description="Helical" evidence="8">
    <location>
        <begin position="116"/>
        <end position="133"/>
    </location>
</feature>
<evidence type="ECO:0000256" key="6">
    <source>
        <dbReference type="ARBA" id="ARBA00022801"/>
    </source>
</evidence>
<name>A0A7K1KJS6_9BACT</name>
<dbReference type="GO" id="GO:0004252">
    <property type="term" value="F:serine-type endopeptidase activity"/>
    <property type="evidence" value="ECO:0007669"/>
    <property type="project" value="InterPro"/>
</dbReference>
<evidence type="ECO:0000256" key="3">
    <source>
        <dbReference type="ARBA" id="ARBA00013208"/>
    </source>
</evidence>
<evidence type="ECO:0000256" key="4">
    <source>
        <dbReference type="ARBA" id="ARBA00019232"/>
    </source>
</evidence>
<dbReference type="PRINTS" id="PR00727">
    <property type="entry name" value="LEADERPTASE"/>
</dbReference>
<dbReference type="RefSeq" id="WP_155931846.1">
    <property type="nucleotide sequence ID" value="NZ_WODC01000001.1"/>
</dbReference>
<organism evidence="12 13">
    <name type="scientific">Pseudodesulfovibrio alkaliphilus</name>
    <dbReference type="NCBI Taxonomy" id="2661613"/>
    <lineage>
        <taxon>Bacteria</taxon>
        <taxon>Pseudomonadati</taxon>
        <taxon>Thermodesulfobacteriota</taxon>
        <taxon>Desulfovibrionia</taxon>
        <taxon>Desulfovibrionales</taxon>
        <taxon>Desulfovibrionaceae</taxon>
    </lineage>
</organism>
<evidence type="ECO:0000256" key="2">
    <source>
        <dbReference type="ARBA" id="ARBA00009370"/>
    </source>
</evidence>
<protein>
    <recommendedName>
        <fullName evidence="4 8">Signal peptidase I</fullName>
        <ecNumber evidence="3 8">3.4.21.89</ecNumber>
    </recommendedName>
</protein>
<feature type="active site" evidence="7">
    <location>
        <position position="192"/>
    </location>
</feature>
<reference evidence="12 13" key="1">
    <citation type="submission" date="2019-11" db="EMBL/GenBank/DDBJ databases">
        <title>Pseudodesulfovibrio alkaliphilus, sp. nov., an alkaliphilic sulfate-reducing bacteria from mud volcano of Taman peninsula, Russia.</title>
        <authorList>
            <person name="Frolova A."/>
            <person name="Merkel A.Y."/>
            <person name="Slobodkin A.I."/>
        </authorList>
    </citation>
    <scope>NUCLEOTIDE SEQUENCE [LARGE SCALE GENOMIC DNA]</scope>
    <source>
        <strain evidence="12 13">F-1</strain>
    </source>
</reference>
<comment type="caution">
    <text evidence="9">Lacks conserved residue(s) required for the propagation of feature annotation.</text>
</comment>
<evidence type="ECO:0000256" key="7">
    <source>
        <dbReference type="PIRSR" id="PIRSR600223-1"/>
    </source>
</evidence>
<comment type="catalytic activity">
    <reaction evidence="1 8">
        <text>Cleavage of hydrophobic, N-terminal signal or leader sequences from secreted and periplasmic proteins.</text>
        <dbReference type="EC" id="3.4.21.89"/>
    </reaction>
</comment>
<dbReference type="EMBL" id="WODC01000001">
    <property type="protein sequence ID" value="MUM76324.1"/>
    <property type="molecule type" value="Genomic_DNA"/>
</dbReference>
<evidence type="ECO:0000313" key="12">
    <source>
        <dbReference type="EMBL" id="MUM76324.1"/>
    </source>
</evidence>
<dbReference type="GO" id="GO:0006465">
    <property type="term" value="P:signal peptide processing"/>
    <property type="evidence" value="ECO:0007669"/>
    <property type="project" value="InterPro"/>
</dbReference>
<evidence type="ECO:0000256" key="8">
    <source>
        <dbReference type="RuleBase" id="RU003993"/>
    </source>
</evidence>
<dbReference type="GO" id="GO:0009003">
    <property type="term" value="F:signal peptidase activity"/>
    <property type="evidence" value="ECO:0007669"/>
    <property type="project" value="UniProtKB-EC"/>
</dbReference>
<evidence type="ECO:0000259" key="11">
    <source>
        <dbReference type="Pfam" id="PF10502"/>
    </source>
</evidence>
<keyword evidence="8" id="KW-1133">Transmembrane helix</keyword>
<comment type="subcellular location">
    <subcellularLocation>
        <location evidence="9">Membrane</location>
        <topology evidence="9">Single-pass type II membrane protein</topology>
    </subcellularLocation>
</comment>
<keyword evidence="8" id="KW-0812">Transmembrane</keyword>
<dbReference type="InterPro" id="IPR000223">
    <property type="entry name" value="Pept_S26A_signal_pept_1"/>
</dbReference>
<dbReference type="EC" id="3.4.21.89" evidence="3 8"/>
<feature type="active site" evidence="7">
    <location>
        <position position="151"/>
    </location>
</feature>
<evidence type="ECO:0000256" key="10">
    <source>
        <dbReference type="SAM" id="MobiDB-lite"/>
    </source>
</evidence>
<dbReference type="InterPro" id="IPR019757">
    <property type="entry name" value="Pept_S26A_signal_pept_1_Lys-AS"/>
</dbReference>
<feature type="transmembrane region" description="Helical" evidence="8">
    <location>
        <begin position="70"/>
        <end position="95"/>
    </location>
</feature>
<feature type="transmembrane region" description="Helical" evidence="8">
    <location>
        <begin position="34"/>
        <end position="50"/>
    </location>
</feature>
<gene>
    <name evidence="12" type="primary">lepB</name>
    <name evidence="12" type="ORF">GKC30_01600</name>
</gene>
<dbReference type="InterPro" id="IPR036286">
    <property type="entry name" value="LexA/Signal_pep-like_sf"/>
</dbReference>
<evidence type="ECO:0000256" key="1">
    <source>
        <dbReference type="ARBA" id="ARBA00000677"/>
    </source>
</evidence>
<dbReference type="Pfam" id="PF10502">
    <property type="entry name" value="Peptidase_S26"/>
    <property type="match status" value="1"/>
</dbReference>
<comment type="caution">
    <text evidence="12">The sequence shown here is derived from an EMBL/GenBank/DDBJ whole genome shotgun (WGS) entry which is preliminary data.</text>
</comment>
<accession>A0A7K1KJS6</accession>
<keyword evidence="5 8" id="KW-0645">Protease</keyword>
<keyword evidence="13" id="KW-1185">Reference proteome</keyword>
<dbReference type="InterPro" id="IPR019756">
    <property type="entry name" value="Pept_S26A_signal_pept_1_Ser-AS"/>
</dbReference>
<evidence type="ECO:0000256" key="9">
    <source>
        <dbReference type="RuleBase" id="RU362042"/>
    </source>
</evidence>
<dbReference type="SUPFAM" id="SSF51306">
    <property type="entry name" value="LexA/Signal peptidase"/>
    <property type="match status" value="1"/>
</dbReference>